<evidence type="ECO:0000256" key="5">
    <source>
        <dbReference type="ARBA" id="ARBA00022927"/>
    </source>
</evidence>
<dbReference type="InterPro" id="IPR016135">
    <property type="entry name" value="UBQ-conjugating_enzyme/RWD"/>
</dbReference>
<dbReference type="InterPro" id="IPR017916">
    <property type="entry name" value="SB_dom"/>
</dbReference>
<feature type="compositionally biased region" description="Low complexity" evidence="8">
    <location>
        <begin position="264"/>
        <end position="277"/>
    </location>
</feature>
<keyword evidence="13" id="KW-1185">Reference proteome</keyword>
<comment type="similarity">
    <text evidence="2">Belongs to the ubiquitin-conjugating enzyme family. UEV subfamily.</text>
</comment>
<evidence type="ECO:0000313" key="13">
    <source>
        <dbReference type="Proteomes" id="UP001355207"/>
    </source>
</evidence>
<feature type="compositionally biased region" description="Pro residues" evidence="8">
    <location>
        <begin position="210"/>
        <end position="219"/>
    </location>
</feature>
<gene>
    <name evidence="12" type="ORF">L201_001189</name>
</gene>
<dbReference type="GO" id="GO:0072666">
    <property type="term" value="P:establishment of protein localization to vacuole"/>
    <property type="evidence" value="ECO:0007669"/>
    <property type="project" value="UniProtKB-ARBA"/>
</dbReference>
<comment type="subcellular location">
    <subcellularLocation>
        <location evidence="1">Endosome</location>
    </subcellularLocation>
</comment>
<evidence type="ECO:0000256" key="7">
    <source>
        <dbReference type="PROSITE-ProRule" id="PRU00644"/>
    </source>
</evidence>
<evidence type="ECO:0000256" key="4">
    <source>
        <dbReference type="ARBA" id="ARBA00022753"/>
    </source>
</evidence>
<dbReference type="Pfam" id="PF09454">
    <property type="entry name" value="Vps23_core"/>
    <property type="match status" value="1"/>
</dbReference>
<evidence type="ECO:0000259" key="11">
    <source>
        <dbReference type="PROSITE" id="PS51322"/>
    </source>
</evidence>
<evidence type="ECO:0000259" key="10">
    <source>
        <dbReference type="PROSITE" id="PS51312"/>
    </source>
</evidence>
<feature type="compositionally biased region" description="Pro residues" evidence="8">
    <location>
        <begin position="410"/>
        <end position="423"/>
    </location>
</feature>
<feature type="compositionally biased region" description="Pro residues" evidence="8">
    <location>
        <begin position="239"/>
        <end position="248"/>
    </location>
</feature>
<protein>
    <recommendedName>
        <fullName evidence="14">ESCRT-I complex subunit TSG101</fullName>
    </recommendedName>
</protein>
<evidence type="ECO:0000256" key="1">
    <source>
        <dbReference type="ARBA" id="ARBA00004177"/>
    </source>
</evidence>
<dbReference type="GO" id="GO:0000813">
    <property type="term" value="C:ESCRT I complex"/>
    <property type="evidence" value="ECO:0007669"/>
    <property type="project" value="TreeGrafter"/>
</dbReference>
<feature type="compositionally biased region" description="Polar residues" evidence="8">
    <location>
        <begin position="399"/>
        <end position="409"/>
    </location>
</feature>
<dbReference type="InterPro" id="IPR008883">
    <property type="entry name" value="UEV_N"/>
</dbReference>
<dbReference type="GO" id="GO:0006886">
    <property type="term" value="P:intracellular protein transport"/>
    <property type="evidence" value="ECO:0007669"/>
    <property type="project" value="UniProtKB-ARBA"/>
</dbReference>
<feature type="compositionally biased region" description="Low complexity" evidence="8">
    <location>
        <begin position="310"/>
        <end position="348"/>
    </location>
</feature>
<name>A0AAX4JMQ9_9TREE</name>
<dbReference type="PANTHER" id="PTHR23306:SF3">
    <property type="entry name" value="TUMOR SUPPRESSOR PROTEIN 101"/>
    <property type="match status" value="1"/>
</dbReference>
<feature type="compositionally biased region" description="Polar residues" evidence="8">
    <location>
        <begin position="220"/>
        <end position="237"/>
    </location>
</feature>
<reference evidence="12 13" key="1">
    <citation type="submission" date="2024-01" db="EMBL/GenBank/DDBJ databases">
        <title>Comparative genomics of Cryptococcus and Kwoniella reveals pathogenesis evolution and contrasting modes of karyotype evolution via chromosome fusion or intercentromeric recombination.</title>
        <authorList>
            <person name="Coelho M.A."/>
            <person name="David-Palma M."/>
            <person name="Shea T."/>
            <person name="Bowers K."/>
            <person name="McGinley-Smith S."/>
            <person name="Mohammad A.W."/>
            <person name="Gnirke A."/>
            <person name="Yurkov A.M."/>
            <person name="Nowrousian M."/>
            <person name="Sun S."/>
            <person name="Cuomo C.A."/>
            <person name="Heitman J."/>
        </authorList>
    </citation>
    <scope>NUCLEOTIDE SEQUENCE [LARGE SCALE GENOMIC DNA]</scope>
    <source>
        <strain evidence="12 13">CBS 6074</strain>
    </source>
</reference>
<proteinExistence type="inferred from homology"/>
<organism evidence="12 13">
    <name type="scientific">Kwoniella dendrophila CBS 6074</name>
    <dbReference type="NCBI Taxonomy" id="1295534"/>
    <lineage>
        <taxon>Eukaryota</taxon>
        <taxon>Fungi</taxon>
        <taxon>Dikarya</taxon>
        <taxon>Basidiomycota</taxon>
        <taxon>Agaricomycotina</taxon>
        <taxon>Tremellomycetes</taxon>
        <taxon>Tremellales</taxon>
        <taxon>Cryptococcaceae</taxon>
        <taxon>Kwoniella</taxon>
    </lineage>
</organism>
<keyword evidence="3 7" id="KW-0813">Transport</keyword>
<evidence type="ECO:0000313" key="12">
    <source>
        <dbReference type="EMBL" id="WWC86316.1"/>
    </source>
</evidence>
<dbReference type="PRINTS" id="PR01217">
    <property type="entry name" value="PRICHEXTENSN"/>
</dbReference>
<dbReference type="Gene3D" id="3.10.110.10">
    <property type="entry name" value="Ubiquitin Conjugating Enzyme"/>
    <property type="match status" value="1"/>
</dbReference>
<dbReference type="Gene3D" id="6.10.140.820">
    <property type="match status" value="1"/>
</dbReference>
<dbReference type="Proteomes" id="UP001355207">
    <property type="component" value="Chromosome 1"/>
</dbReference>
<evidence type="ECO:0000259" key="9">
    <source>
        <dbReference type="PROSITE" id="PS50127"/>
    </source>
</evidence>
<dbReference type="RefSeq" id="XP_066073079.1">
    <property type="nucleotide sequence ID" value="XM_066216982.1"/>
</dbReference>
<dbReference type="PROSITE" id="PS51312">
    <property type="entry name" value="SB"/>
    <property type="match status" value="1"/>
</dbReference>
<dbReference type="InterPro" id="IPR052070">
    <property type="entry name" value="ESCRT-I_UEV_domain"/>
</dbReference>
<feature type="region of interest" description="Disordered" evidence="8">
    <location>
        <begin position="148"/>
        <end position="426"/>
    </location>
</feature>
<evidence type="ECO:0000256" key="2">
    <source>
        <dbReference type="ARBA" id="ARBA00009594"/>
    </source>
</evidence>
<evidence type="ECO:0000256" key="8">
    <source>
        <dbReference type="SAM" id="MobiDB-lite"/>
    </source>
</evidence>
<dbReference type="Pfam" id="PF05743">
    <property type="entry name" value="UEV"/>
    <property type="match status" value="1"/>
</dbReference>
<dbReference type="PROSITE" id="PS50127">
    <property type="entry name" value="UBC_2"/>
    <property type="match status" value="1"/>
</dbReference>
<feature type="compositionally biased region" description="Polar residues" evidence="8">
    <location>
        <begin position="376"/>
        <end position="385"/>
    </location>
</feature>
<keyword evidence="6" id="KW-0175">Coiled coil</keyword>
<dbReference type="AlphaFoldDB" id="A0AAX4JMQ9"/>
<evidence type="ECO:0008006" key="14">
    <source>
        <dbReference type="Google" id="ProtNLM"/>
    </source>
</evidence>
<keyword evidence="5 7" id="KW-0653">Protein transport</keyword>
<dbReference type="GO" id="GO:0043162">
    <property type="term" value="P:ubiquitin-dependent protein catabolic process via the multivesicular body sorting pathway"/>
    <property type="evidence" value="ECO:0007669"/>
    <property type="project" value="UniProtKB-ARBA"/>
</dbReference>
<feature type="domain" description="SB" evidence="10">
    <location>
        <begin position="518"/>
        <end position="586"/>
    </location>
</feature>
<dbReference type="InterPro" id="IPR000608">
    <property type="entry name" value="UBC"/>
</dbReference>
<dbReference type="SUPFAM" id="SSF140111">
    <property type="entry name" value="Endosomal sorting complex assembly domain"/>
    <property type="match status" value="1"/>
</dbReference>
<evidence type="ECO:0000256" key="3">
    <source>
        <dbReference type="ARBA" id="ARBA00022448"/>
    </source>
</evidence>
<dbReference type="PANTHER" id="PTHR23306">
    <property type="entry name" value="TUMOR SUSCEPTIBILITY GENE 101 PROTEIN-RELATED"/>
    <property type="match status" value="1"/>
</dbReference>
<dbReference type="PROSITE" id="PS51322">
    <property type="entry name" value="UEV"/>
    <property type="match status" value="1"/>
</dbReference>
<dbReference type="InterPro" id="IPR037202">
    <property type="entry name" value="ESCRT_assembly_dom"/>
</dbReference>
<dbReference type="EMBL" id="CP144098">
    <property type="protein sequence ID" value="WWC86316.1"/>
    <property type="molecule type" value="Genomic_DNA"/>
</dbReference>
<feature type="compositionally biased region" description="Low complexity" evidence="8">
    <location>
        <begin position="154"/>
        <end position="184"/>
    </location>
</feature>
<dbReference type="GeneID" id="91091861"/>
<evidence type="ECO:0000256" key="6">
    <source>
        <dbReference type="ARBA" id="ARBA00023054"/>
    </source>
</evidence>
<keyword evidence="4" id="KW-0967">Endosome</keyword>
<feature type="domain" description="UEV" evidence="11">
    <location>
        <begin position="5"/>
        <end position="150"/>
    </location>
</feature>
<feature type="domain" description="UBC core" evidence="9">
    <location>
        <begin position="19"/>
        <end position="186"/>
    </location>
</feature>
<dbReference type="CDD" id="cd11685">
    <property type="entry name" value="UEV_TSG101-like"/>
    <property type="match status" value="1"/>
</dbReference>
<accession>A0AAX4JMQ9</accession>
<dbReference type="SUPFAM" id="SSF54495">
    <property type="entry name" value="UBC-like"/>
    <property type="match status" value="1"/>
</dbReference>
<sequence>MSHFDLTREWLGNVLRPYQAKDRLINEVMKILSERKTLSVKTDAFTFNSGQTALLLLLHGTLPINYRGATYHIPMNIWVPHDYPRSSPILFVVPTKEMGIRKSKEVDPSGRLREEVVDYWWSNWPTQDLETILKHLIAIFSAAPPVYAKPPEPSSASSPAQSSRSPISSPVQPRQPVQQVQIQSQPPPPPARPGYGPPPIQTHDMLPQYRPAPTPPPHPFTQSQAQGSHSRQSSATYPATPPPHPASPAIPNRPGRTPQPYPQSPSSQTGVPVLPQRPYVPQPQPPNQSGYPQQPMLPPRPDSNQGYVNGWQPPQQNQQYGGPPPDGQFQSAQQAQYQQPQYHQTQAQPPVPPHPSTLASQKTLQPQPQPLPSSQRASTPQTRQQIPDLLGSPEPISESLPSMSDSSQAAPPPLPPSKPPPPSLQHLHSILLPHLQASLPPLIHSLQSTKQHLIERREDLESGEPAIKDEMARLEAVKKVCDSTGRKLNDLVVNGEERINELETKGEISVDELVCGISIVHNQLIDLVAEDNAIEDTIYHMTRALDAERVDLDRYLKSIRSLAREQYMKRALIERILQGMGQTQGW</sequence>
<feature type="compositionally biased region" description="Pro residues" evidence="8">
    <location>
        <begin position="185"/>
        <end position="200"/>
    </location>
</feature>
<dbReference type="GO" id="GO:0043130">
    <property type="term" value="F:ubiquitin binding"/>
    <property type="evidence" value="ECO:0007669"/>
    <property type="project" value="TreeGrafter"/>
</dbReference>